<reference evidence="3 4" key="1">
    <citation type="journal article" date="2015" name="Int. J. Syst. Evol. Microbiol.">
        <title>Burkholderia monticola sp. nov., isolated from mountain soil.</title>
        <authorList>
            <person name="Baek I."/>
            <person name="Seo B."/>
            <person name="Lee I."/>
            <person name="Yi H."/>
            <person name="Chun J."/>
        </authorList>
    </citation>
    <scope>NUCLEOTIDE SEQUENCE [LARGE SCALE GENOMIC DNA]</scope>
    <source>
        <strain evidence="3 4">JC2948</strain>
    </source>
</reference>
<evidence type="ECO:0000313" key="3">
    <source>
        <dbReference type="EMBL" id="KXU85560.1"/>
    </source>
</evidence>
<dbReference type="RefSeq" id="WP_062130332.1">
    <property type="nucleotide sequence ID" value="NZ_LRBG01000031.1"/>
</dbReference>
<sequence>MPTRRSFQTSLASLALLTLPAAILGGLPRCAQAAYPDGPVRIILAFPGGSGDAQLRILASVLTRYLGGPVIVQPMPGASGNIASAYVARARGDGYTLLWGVSTFFEVNPVMYADVGYRLADLKPVSLLAELPFVLVVNPSLPLHSLKDLIQYAQRNPHKLTNATAGVGSPVDLAGRELMSRANIDILHVPYKGGGEDALAVLSGFADMEFGSVSDVAANIRAGKMRPLGVTSAQRLKQLPEVPTIAEAGVPGYDFSVWNSILAPASTPQPLIDKLHAALVGSLADSQLRAGFEQLGFIPMSSTGAEVSKRIEAESRLWREMLAPVRQRAQSGS</sequence>
<evidence type="ECO:0000313" key="4">
    <source>
        <dbReference type="Proteomes" id="UP000075613"/>
    </source>
</evidence>
<dbReference type="Pfam" id="PF03401">
    <property type="entry name" value="TctC"/>
    <property type="match status" value="1"/>
</dbReference>
<dbReference type="CDD" id="cd07012">
    <property type="entry name" value="PBP2_Bug_TTT"/>
    <property type="match status" value="1"/>
</dbReference>
<dbReference type="EMBL" id="LRBG01000031">
    <property type="protein sequence ID" value="KXU85560.1"/>
    <property type="molecule type" value="Genomic_DNA"/>
</dbReference>
<dbReference type="PIRSF" id="PIRSF017082">
    <property type="entry name" value="YflP"/>
    <property type="match status" value="1"/>
</dbReference>
<dbReference type="Gene3D" id="3.40.190.150">
    <property type="entry name" value="Bordetella uptake gene, domain 1"/>
    <property type="match status" value="1"/>
</dbReference>
<dbReference type="PANTHER" id="PTHR42928">
    <property type="entry name" value="TRICARBOXYLATE-BINDING PROTEIN"/>
    <property type="match status" value="1"/>
</dbReference>
<dbReference type="Gene3D" id="3.40.190.10">
    <property type="entry name" value="Periplasmic binding protein-like II"/>
    <property type="match status" value="1"/>
</dbReference>
<feature type="chain" id="PRO_5007551343" evidence="2">
    <location>
        <begin position="34"/>
        <end position="333"/>
    </location>
</feature>
<dbReference type="SUPFAM" id="SSF53850">
    <property type="entry name" value="Periplasmic binding protein-like II"/>
    <property type="match status" value="1"/>
</dbReference>
<dbReference type="OrthoDB" id="8678477at2"/>
<evidence type="ECO:0000256" key="2">
    <source>
        <dbReference type="SAM" id="SignalP"/>
    </source>
</evidence>
<organism evidence="3 4">
    <name type="scientific">Paraburkholderia monticola</name>
    <dbReference type="NCBI Taxonomy" id="1399968"/>
    <lineage>
        <taxon>Bacteria</taxon>
        <taxon>Pseudomonadati</taxon>
        <taxon>Pseudomonadota</taxon>
        <taxon>Betaproteobacteria</taxon>
        <taxon>Burkholderiales</taxon>
        <taxon>Burkholderiaceae</taxon>
        <taxon>Paraburkholderia</taxon>
    </lineage>
</organism>
<dbReference type="Proteomes" id="UP000075613">
    <property type="component" value="Unassembled WGS sequence"/>
</dbReference>
<gene>
    <name evidence="3" type="ORF">CI15_20620</name>
</gene>
<protein>
    <submittedName>
        <fullName evidence="3">C4-dicarboxylate ABC transporter substrate-binding protein</fullName>
    </submittedName>
</protein>
<dbReference type="InterPro" id="IPR042100">
    <property type="entry name" value="Bug_dom1"/>
</dbReference>
<keyword evidence="2" id="KW-0732">Signal</keyword>
<comment type="similarity">
    <text evidence="1">Belongs to the UPF0065 (bug) family.</text>
</comment>
<dbReference type="InterPro" id="IPR006311">
    <property type="entry name" value="TAT_signal"/>
</dbReference>
<dbReference type="PANTHER" id="PTHR42928:SF5">
    <property type="entry name" value="BLR1237 PROTEIN"/>
    <property type="match status" value="1"/>
</dbReference>
<name>A0A149PKJ9_9BURK</name>
<feature type="signal peptide" evidence="2">
    <location>
        <begin position="1"/>
        <end position="33"/>
    </location>
</feature>
<dbReference type="PROSITE" id="PS51318">
    <property type="entry name" value="TAT"/>
    <property type="match status" value="1"/>
</dbReference>
<proteinExistence type="inferred from homology"/>
<dbReference type="AlphaFoldDB" id="A0A149PKJ9"/>
<dbReference type="InterPro" id="IPR005064">
    <property type="entry name" value="BUG"/>
</dbReference>
<dbReference type="STRING" id="1399968.CI15_20620"/>
<accession>A0A149PKJ9</accession>
<comment type="caution">
    <text evidence="3">The sequence shown here is derived from an EMBL/GenBank/DDBJ whole genome shotgun (WGS) entry which is preliminary data.</text>
</comment>
<keyword evidence="4" id="KW-1185">Reference proteome</keyword>
<evidence type="ECO:0000256" key="1">
    <source>
        <dbReference type="ARBA" id="ARBA00006987"/>
    </source>
</evidence>